<keyword evidence="4" id="KW-0349">Heme</keyword>
<proteinExistence type="predicted"/>
<dbReference type="InterPro" id="IPR013082">
    <property type="entry name" value="PSII_cytb559_asu_lum"/>
</dbReference>
<feature type="region of interest" description="Disordered" evidence="14">
    <location>
        <begin position="128"/>
        <end position="171"/>
    </location>
</feature>
<evidence type="ECO:0000256" key="5">
    <source>
        <dbReference type="ARBA" id="ARBA00022640"/>
    </source>
</evidence>
<dbReference type="GO" id="GO:0015979">
    <property type="term" value="P:photosynthesis"/>
    <property type="evidence" value="ECO:0007669"/>
    <property type="project" value="UniProtKB-KW"/>
</dbReference>
<evidence type="ECO:0000256" key="14">
    <source>
        <dbReference type="SAM" id="MobiDB-lite"/>
    </source>
</evidence>
<keyword evidence="8" id="KW-0249">Electron transport</keyword>
<comment type="caution">
    <text evidence="18">The sequence shown here is derived from an EMBL/GenBank/DDBJ whole genome shotgun (WGS) entry which is preliminary data.</text>
</comment>
<feature type="domain" description="Photosystem II cytochrome b559 alpha subunit lumenal region" evidence="17">
    <location>
        <begin position="42"/>
        <end position="64"/>
    </location>
</feature>
<dbReference type="InterPro" id="IPR037266">
    <property type="entry name" value="PSII_PsbL_sf"/>
</dbReference>
<evidence type="ECO:0000256" key="2">
    <source>
        <dbReference type="ARBA" id="ARBA00022448"/>
    </source>
</evidence>
<keyword evidence="12 15" id="KW-0472">Membrane</keyword>
<feature type="transmembrane region" description="Helical" evidence="15">
    <location>
        <begin position="20"/>
        <end position="44"/>
    </location>
</feature>
<dbReference type="NCBIfam" id="TIGR01332">
    <property type="entry name" value="cyt_b559_alpha"/>
    <property type="match status" value="1"/>
</dbReference>
<evidence type="ECO:0000256" key="13">
    <source>
        <dbReference type="ARBA" id="ARBA00023276"/>
    </source>
</evidence>
<keyword evidence="11" id="KW-0793">Thylakoid</keyword>
<keyword evidence="19" id="KW-1185">Reference proteome</keyword>
<evidence type="ECO:0008006" key="20">
    <source>
        <dbReference type="Google" id="ProtNLM"/>
    </source>
</evidence>
<dbReference type="GO" id="GO:0009523">
    <property type="term" value="C:photosystem II"/>
    <property type="evidence" value="ECO:0007669"/>
    <property type="project" value="UniProtKB-KW"/>
</dbReference>
<keyword evidence="2" id="KW-0813">Transport</keyword>
<keyword evidence="13" id="KW-0604">Photosystem II</keyword>
<keyword evidence="10" id="KW-0408">Iron</keyword>
<evidence type="ECO:0000313" key="18">
    <source>
        <dbReference type="EMBL" id="KAL0903011.1"/>
    </source>
</evidence>
<dbReference type="Pfam" id="PF00283">
    <property type="entry name" value="Cytochrom_B559"/>
    <property type="match status" value="1"/>
</dbReference>
<evidence type="ECO:0000256" key="1">
    <source>
        <dbReference type="ARBA" id="ARBA00004370"/>
    </source>
</evidence>
<dbReference type="SUPFAM" id="SSF161017">
    <property type="entry name" value="Photosystem II reaction center protein L, PsbL"/>
    <property type="match status" value="1"/>
</dbReference>
<evidence type="ECO:0000313" key="19">
    <source>
        <dbReference type="Proteomes" id="UP001552299"/>
    </source>
</evidence>
<evidence type="ECO:0000256" key="11">
    <source>
        <dbReference type="ARBA" id="ARBA00023078"/>
    </source>
</evidence>
<keyword evidence="5" id="KW-0934">Plastid</keyword>
<name>A0ABD0TTM8_DENTH</name>
<evidence type="ECO:0000256" key="3">
    <source>
        <dbReference type="ARBA" id="ARBA00022531"/>
    </source>
</evidence>
<dbReference type="PANTHER" id="PTHR33391">
    <property type="entry name" value="CYTOCHROME B559 SUBUNIT BETA-RELATED"/>
    <property type="match status" value="1"/>
</dbReference>
<dbReference type="GO" id="GO:0046872">
    <property type="term" value="F:metal ion binding"/>
    <property type="evidence" value="ECO:0007669"/>
    <property type="project" value="UniProtKB-KW"/>
</dbReference>
<keyword evidence="6 15" id="KW-0812">Transmembrane</keyword>
<dbReference type="Proteomes" id="UP001552299">
    <property type="component" value="Unassembled WGS sequence"/>
</dbReference>
<evidence type="ECO:0000256" key="9">
    <source>
        <dbReference type="ARBA" id="ARBA00022989"/>
    </source>
</evidence>
<dbReference type="AlphaFoldDB" id="A0ABD0TTM8"/>
<dbReference type="InterPro" id="IPR013081">
    <property type="entry name" value="PSII_cyt_b559_N"/>
</dbReference>
<organism evidence="18 19">
    <name type="scientific">Dendrobium thyrsiflorum</name>
    <name type="common">Pinecone-like raceme dendrobium</name>
    <name type="synonym">Orchid</name>
    <dbReference type="NCBI Taxonomy" id="117978"/>
    <lineage>
        <taxon>Eukaryota</taxon>
        <taxon>Viridiplantae</taxon>
        <taxon>Streptophyta</taxon>
        <taxon>Embryophyta</taxon>
        <taxon>Tracheophyta</taxon>
        <taxon>Spermatophyta</taxon>
        <taxon>Magnoliopsida</taxon>
        <taxon>Liliopsida</taxon>
        <taxon>Asparagales</taxon>
        <taxon>Orchidaceae</taxon>
        <taxon>Epidendroideae</taxon>
        <taxon>Malaxideae</taxon>
        <taxon>Dendrobiinae</taxon>
        <taxon>Dendrobium</taxon>
    </lineage>
</organism>
<keyword evidence="7" id="KW-0479">Metal-binding</keyword>
<feature type="domain" description="Photosystem II cytochrome b559 N-terminal" evidence="16">
    <location>
        <begin position="6"/>
        <end position="34"/>
    </location>
</feature>
<reference evidence="18 19" key="1">
    <citation type="journal article" date="2024" name="Plant Biotechnol. J.">
        <title>Dendrobium thyrsiflorum genome and its molecular insights into genes involved in important horticultural traits.</title>
        <authorList>
            <person name="Chen B."/>
            <person name="Wang J.Y."/>
            <person name="Zheng P.J."/>
            <person name="Li K.L."/>
            <person name="Liang Y.M."/>
            <person name="Chen X.F."/>
            <person name="Zhang C."/>
            <person name="Zhao X."/>
            <person name="He X."/>
            <person name="Zhang G.Q."/>
            <person name="Liu Z.J."/>
            <person name="Xu Q."/>
        </authorList>
    </citation>
    <scope>NUCLEOTIDE SEQUENCE [LARGE SCALE GENOMIC DNA]</scope>
    <source>
        <strain evidence="18">GZMU011</strain>
    </source>
</reference>
<dbReference type="SUPFAM" id="SSF161045">
    <property type="entry name" value="Cytochrome b559 subunits"/>
    <property type="match status" value="1"/>
</dbReference>
<keyword evidence="3" id="KW-0602">Photosynthesis</keyword>
<dbReference type="InterPro" id="IPR037025">
    <property type="entry name" value="PSII_cyt_b559_asu_sf"/>
</dbReference>
<protein>
    <recommendedName>
        <fullName evidence="20">PSII reaction center subunit V</fullName>
    </recommendedName>
</protein>
<evidence type="ECO:0000259" key="17">
    <source>
        <dbReference type="Pfam" id="PF00284"/>
    </source>
</evidence>
<sequence length="269" mass="30296">MSGSTGERSFADILTSIRDWVIHSITIPSLFIAGWLFVSTGLAYDVFGSPRPNEYFTESRQGIPFRTVLILWNNSMNLGQYQQCSSSNDKPNSNYRAMTQSNPNEQNVELNRTSLYWEFDRSPVSPLAKKGSTARFNRDKSSLRAGSLPEPPGGVALSSNGNSSAQEERYETAASCRIKHNRKQLRAKLPMFMEGELIQTEPLLAVWIIQKLAKSREIDFVRSREVRQKKDSEFNAFPNIFRESQQATGSEASVLAPPFSFPIPPFRST</sequence>
<dbReference type="PANTHER" id="PTHR33391:SF13">
    <property type="entry name" value="CYTOCHROME B559 SUBUNIT ALPHA"/>
    <property type="match status" value="1"/>
</dbReference>
<keyword evidence="9 15" id="KW-1133">Transmembrane helix</keyword>
<evidence type="ECO:0000256" key="8">
    <source>
        <dbReference type="ARBA" id="ARBA00022982"/>
    </source>
</evidence>
<dbReference type="Pfam" id="PF00284">
    <property type="entry name" value="Cytochrom_B559a"/>
    <property type="match status" value="1"/>
</dbReference>
<evidence type="ECO:0000256" key="7">
    <source>
        <dbReference type="ARBA" id="ARBA00022723"/>
    </source>
</evidence>
<evidence type="ECO:0000259" key="16">
    <source>
        <dbReference type="Pfam" id="PF00283"/>
    </source>
</evidence>
<dbReference type="EMBL" id="JANQDX010000031">
    <property type="protein sequence ID" value="KAL0903011.1"/>
    <property type="molecule type" value="Genomic_DNA"/>
</dbReference>
<evidence type="ECO:0000256" key="15">
    <source>
        <dbReference type="SAM" id="Phobius"/>
    </source>
</evidence>
<comment type="subcellular location">
    <subcellularLocation>
        <location evidence="1">Membrane</location>
    </subcellularLocation>
</comment>
<evidence type="ECO:0000256" key="12">
    <source>
        <dbReference type="ARBA" id="ARBA00023136"/>
    </source>
</evidence>
<dbReference type="InterPro" id="IPR006217">
    <property type="entry name" value="PSII_cyt_b559_asu"/>
</dbReference>
<dbReference type="Gene3D" id="1.20.5.860">
    <property type="entry name" value="Photosystem II cytochrome b559, alpha subunit"/>
    <property type="match status" value="1"/>
</dbReference>
<evidence type="ECO:0000256" key="10">
    <source>
        <dbReference type="ARBA" id="ARBA00023004"/>
    </source>
</evidence>
<accession>A0ABD0TTM8</accession>
<feature type="region of interest" description="Disordered" evidence="14">
    <location>
        <begin position="82"/>
        <end position="104"/>
    </location>
</feature>
<gene>
    <name evidence="18" type="ORF">M5K25_028299</name>
</gene>
<evidence type="ECO:0000256" key="6">
    <source>
        <dbReference type="ARBA" id="ARBA00022692"/>
    </source>
</evidence>
<evidence type="ECO:0000256" key="4">
    <source>
        <dbReference type="ARBA" id="ARBA00022617"/>
    </source>
</evidence>